<evidence type="ECO:0000256" key="1">
    <source>
        <dbReference type="SAM" id="Phobius"/>
    </source>
</evidence>
<dbReference type="EMBL" id="JBFAIH010000012">
    <property type="protein sequence ID" value="MEV0365117.1"/>
    <property type="molecule type" value="Genomic_DNA"/>
</dbReference>
<proteinExistence type="predicted"/>
<protein>
    <submittedName>
        <fullName evidence="2">Uncharacterized protein</fullName>
    </submittedName>
</protein>
<sequence length="142" mass="15668">MGYEPSDRSAQTPVVVEVSEISGSARPAGLPTLAEFTPEHRFVLRTGRNEFSLPPGRYHVQLWSQYAFWRVGKATIDIDTTHGPVLFHYAAPYTLYHRGAAGFEPQQRQGKSADTVMKVVAVTCGSLAVLMVLFAVVLTFLQ</sequence>
<organism evidence="2 3">
    <name type="scientific">Nocardia fusca</name>
    <dbReference type="NCBI Taxonomy" id="941183"/>
    <lineage>
        <taxon>Bacteria</taxon>
        <taxon>Bacillati</taxon>
        <taxon>Actinomycetota</taxon>
        <taxon>Actinomycetes</taxon>
        <taxon>Mycobacteriales</taxon>
        <taxon>Nocardiaceae</taxon>
        <taxon>Nocardia</taxon>
    </lineage>
</organism>
<dbReference type="Proteomes" id="UP001551658">
    <property type="component" value="Unassembled WGS sequence"/>
</dbReference>
<dbReference type="RefSeq" id="WP_357981064.1">
    <property type="nucleotide sequence ID" value="NZ_JBFAIH010000012.1"/>
</dbReference>
<keyword evidence="1" id="KW-0812">Transmembrane</keyword>
<keyword evidence="3" id="KW-1185">Reference proteome</keyword>
<reference evidence="2 3" key="1">
    <citation type="submission" date="2024-06" db="EMBL/GenBank/DDBJ databases">
        <title>The Natural Products Discovery Center: Release of the First 8490 Sequenced Strains for Exploring Actinobacteria Biosynthetic Diversity.</title>
        <authorList>
            <person name="Kalkreuter E."/>
            <person name="Kautsar S.A."/>
            <person name="Yang D."/>
            <person name="Bader C.D."/>
            <person name="Teijaro C.N."/>
            <person name="Fluegel L."/>
            <person name="Davis C.M."/>
            <person name="Simpson J.R."/>
            <person name="Lauterbach L."/>
            <person name="Steele A.D."/>
            <person name="Gui C."/>
            <person name="Meng S."/>
            <person name="Li G."/>
            <person name="Viehrig K."/>
            <person name="Ye F."/>
            <person name="Su P."/>
            <person name="Kiefer A.F."/>
            <person name="Nichols A."/>
            <person name="Cepeda A.J."/>
            <person name="Yan W."/>
            <person name="Fan B."/>
            <person name="Jiang Y."/>
            <person name="Adhikari A."/>
            <person name="Zheng C.-J."/>
            <person name="Schuster L."/>
            <person name="Cowan T.M."/>
            <person name="Smanski M.J."/>
            <person name="Chevrette M.G."/>
            <person name="De Carvalho L.P.S."/>
            <person name="Shen B."/>
        </authorList>
    </citation>
    <scope>NUCLEOTIDE SEQUENCE [LARGE SCALE GENOMIC DNA]</scope>
    <source>
        <strain evidence="2 3">NPDC050671</strain>
    </source>
</reference>
<keyword evidence="1" id="KW-1133">Transmembrane helix</keyword>
<evidence type="ECO:0000313" key="2">
    <source>
        <dbReference type="EMBL" id="MEV0365117.1"/>
    </source>
</evidence>
<keyword evidence="1" id="KW-0472">Membrane</keyword>
<name>A0ABV3FBP5_9NOCA</name>
<gene>
    <name evidence="2" type="ORF">AB0H72_20685</name>
</gene>
<evidence type="ECO:0000313" key="3">
    <source>
        <dbReference type="Proteomes" id="UP001551658"/>
    </source>
</evidence>
<accession>A0ABV3FBP5</accession>
<comment type="caution">
    <text evidence="2">The sequence shown here is derived from an EMBL/GenBank/DDBJ whole genome shotgun (WGS) entry which is preliminary data.</text>
</comment>
<feature type="transmembrane region" description="Helical" evidence="1">
    <location>
        <begin position="119"/>
        <end position="141"/>
    </location>
</feature>